<sequence>MTDWTRSPFEPDIARVRRIPGVEAMLREVCALTGMGFTAVARVTDTHWVACQVLDKIGFGLEVGGELDLKTTICDEIRQSGCHVIIDHVTADPDWRTHHTPALYGFESYISIPIMRLDGFYGTLCSIDPEPCSVKLATIVPRMQEMAAEIAAALDAEEAQARGLQVTTL</sequence>
<accession>A0A9X2HEI9</accession>
<organism evidence="2 3">
    <name type="scientific">Sphingomonas tagetis</name>
    <dbReference type="NCBI Taxonomy" id="2949092"/>
    <lineage>
        <taxon>Bacteria</taxon>
        <taxon>Pseudomonadati</taxon>
        <taxon>Pseudomonadota</taxon>
        <taxon>Alphaproteobacteria</taxon>
        <taxon>Sphingomonadales</taxon>
        <taxon>Sphingomonadaceae</taxon>
        <taxon>Sphingomonas</taxon>
    </lineage>
</organism>
<comment type="caution">
    <text evidence="2">The sequence shown here is derived from an EMBL/GenBank/DDBJ whole genome shotgun (WGS) entry which is preliminary data.</text>
</comment>
<feature type="domain" description="GAF" evidence="1">
    <location>
        <begin position="24"/>
        <end position="153"/>
    </location>
</feature>
<dbReference type="SUPFAM" id="SSF55781">
    <property type="entry name" value="GAF domain-like"/>
    <property type="match status" value="1"/>
</dbReference>
<dbReference type="RefSeq" id="WP_254291618.1">
    <property type="nucleotide sequence ID" value="NZ_JAMLDX010000002.1"/>
</dbReference>
<dbReference type="Gene3D" id="3.30.450.40">
    <property type="match status" value="1"/>
</dbReference>
<proteinExistence type="predicted"/>
<evidence type="ECO:0000259" key="1">
    <source>
        <dbReference type="Pfam" id="PF01590"/>
    </source>
</evidence>
<dbReference type="InterPro" id="IPR029016">
    <property type="entry name" value="GAF-like_dom_sf"/>
</dbReference>
<dbReference type="Proteomes" id="UP001139451">
    <property type="component" value="Unassembled WGS sequence"/>
</dbReference>
<protein>
    <submittedName>
        <fullName evidence="2">GAF domain-containing protein</fullName>
    </submittedName>
</protein>
<dbReference type="EMBL" id="JAMLDX010000002">
    <property type="protein sequence ID" value="MCP3729631.1"/>
    <property type="molecule type" value="Genomic_DNA"/>
</dbReference>
<dbReference type="InterPro" id="IPR003018">
    <property type="entry name" value="GAF"/>
</dbReference>
<evidence type="ECO:0000313" key="3">
    <source>
        <dbReference type="Proteomes" id="UP001139451"/>
    </source>
</evidence>
<dbReference type="Pfam" id="PF01590">
    <property type="entry name" value="GAF"/>
    <property type="match status" value="1"/>
</dbReference>
<name>A0A9X2HEI9_9SPHN</name>
<keyword evidence="3" id="KW-1185">Reference proteome</keyword>
<gene>
    <name evidence="2" type="ORF">M9978_04245</name>
</gene>
<evidence type="ECO:0000313" key="2">
    <source>
        <dbReference type="EMBL" id="MCP3729631.1"/>
    </source>
</evidence>
<dbReference type="AlphaFoldDB" id="A0A9X2HEI9"/>
<reference evidence="2" key="1">
    <citation type="submission" date="2022-05" db="EMBL/GenBank/DDBJ databases">
        <title>Sphingomonas sp. strain MG17 Genome sequencing and assembly.</title>
        <authorList>
            <person name="Kim I."/>
        </authorList>
    </citation>
    <scope>NUCLEOTIDE SEQUENCE</scope>
    <source>
        <strain evidence="2">MG17</strain>
    </source>
</reference>